<reference evidence="1" key="1">
    <citation type="submission" date="2020-12" db="EMBL/GenBank/DDBJ databases">
        <title>Vagococcus allomyrinae sp. nov. and Enterococcus lavae sp. nov., isolated from the larvae of Allomyrina dichotoma.</title>
        <authorList>
            <person name="Lee S.D."/>
        </authorList>
    </citation>
    <scope>NUCLEOTIDE SEQUENCE</scope>
    <source>
        <strain evidence="1">BWB3-3</strain>
    </source>
</reference>
<dbReference type="RefSeq" id="WP_209531330.1">
    <property type="nucleotide sequence ID" value="NZ_JAEEGA010000017.1"/>
</dbReference>
<proteinExistence type="predicted"/>
<keyword evidence="2" id="KW-1185">Reference proteome</keyword>
<name>A0A940PGI2_9ENTE</name>
<comment type="caution">
    <text evidence="1">The sequence shown here is derived from an EMBL/GenBank/DDBJ whole genome shotgun (WGS) entry which is preliminary data.</text>
</comment>
<dbReference type="Proteomes" id="UP000674938">
    <property type="component" value="Unassembled WGS sequence"/>
</dbReference>
<protein>
    <submittedName>
        <fullName evidence="1">Uncharacterized protein</fullName>
    </submittedName>
</protein>
<gene>
    <name evidence="1" type="ORF">I6N95_21055</name>
</gene>
<sequence>MAYPELLLVGAPGRLEVETLIPFTGLAGKKVDSVVSSGRRPLQSATC</sequence>
<evidence type="ECO:0000313" key="1">
    <source>
        <dbReference type="EMBL" id="MBP1043518.1"/>
    </source>
</evidence>
<accession>A0A940PGI2</accession>
<dbReference type="EMBL" id="JAEEGA010000017">
    <property type="protein sequence ID" value="MBP1043518.1"/>
    <property type="molecule type" value="Genomic_DNA"/>
</dbReference>
<evidence type="ECO:0000313" key="2">
    <source>
        <dbReference type="Proteomes" id="UP000674938"/>
    </source>
</evidence>
<organism evidence="1 2">
    <name type="scientific">Vagococcus allomyrinae</name>
    <dbReference type="NCBI Taxonomy" id="2794353"/>
    <lineage>
        <taxon>Bacteria</taxon>
        <taxon>Bacillati</taxon>
        <taxon>Bacillota</taxon>
        <taxon>Bacilli</taxon>
        <taxon>Lactobacillales</taxon>
        <taxon>Enterococcaceae</taxon>
        <taxon>Vagococcus</taxon>
    </lineage>
</organism>
<dbReference type="AlphaFoldDB" id="A0A940PGI2"/>